<proteinExistence type="predicted"/>
<gene>
    <name evidence="2" type="ORF">KSP39_PZI016574</name>
</gene>
<dbReference type="Proteomes" id="UP001418222">
    <property type="component" value="Unassembled WGS sequence"/>
</dbReference>
<dbReference type="PANTHER" id="PTHR34105:SF1">
    <property type="entry name" value="PROLINE-, GLUTAMIC ACID- AND LEUCINE-RICH PROTEIN 1"/>
    <property type="match status" value="1"/>
</dbReference>
<keyword evidence="3" id="KW-1185">Reference proteome</keyword>
<name>A0AAP0G0U9_9ASPA</name>
<dbReference type="AlphaFoldDB" id="A0AAP0G0U9"/>
<dbReference type="GO" id="GO:0005634">
    <property type="term" value="C:nucleus"/>
    <property type="evidence" value="ECO:0007669"/>
    <property type="project" value="TreeGrafter"/>
</dbReference>
<accession>A0AAP0G0U9</accession>
<dbReference type="PANTHER" id="PTHR34105">
    <property type="entry name" value="PROLINE-, GLUTAMIC ACID- AND LEUCINE-RICH PROTEIN 1"/>
    <property type="match status" value="1"/>
</dbReference>
<reference evidence="2 3" key="1">
    <citation type="journal article" date="2022" name="Nat. Plants">
        <title>Genomes of leafy and leafless Platanthera orchids illuminate the evolution of mycoheterotrophy.</title>
        <authorList>
            <person name="Li M.H."/>
            <person name="Liu K.W."/>
            <person name="Li Z."/>
            <person name="Lu H.C."/>
            <person name="Ye Q.L."/>
            <person name="Zhang D."/>
            <person name="Wang J.Y."/>
            <person name="Li Y.F."/>
            <person name="Zhong Z.M."/>
            <person name="Liu X."/>
            <person name="Yu X."/>
            <person name="Liu D.K."/>
            <person name="Tu X.D."/>
            <person name="Liu B."/>
            <person name="Hao Y."/>
            <person name="Liao X.Y."/>
            <person name="Jiang Y.T."/>
            <person name="Sun W.H."/>
            <person name="Chen J."/>
            <person name="Chen Y.Q."/>
            <person name="Ai Y."/>
            <person name="Zhai J.W."/>
            <person name="Wu S.S."/>
            <person name="Zhou Z."/>
            <person name="Hsiao Y.Y."/>
            <person name="Wu W.L."/>
            <person name="Chen Y.Y."/>
            <person name="Lin Y.F."/>
            <person name="Hsu J.L."/>
            <person name="Li C.Y."/>
            <person name="Wang Z.W."/>
            <person name="Zhao X."/>
            <person name="Zhong W.Y."/>
            <person name="Ma X.K."/>
            <person name="Ma L."/>
            <person name="Huang J."/>
            <person name="Chen G.Z."/>
            <person name="Huang M.Z."/>
            <person name="Huang L."/>
            <person name="Peng D.H."/>
            <person name="Luo Y.B."/>
            <person name="Zou S.Q."/>
            <person name="Chen S.P."/>
            <person name="Lan S."/>
            <person name="Tsai W.C."/>
            <person name="Van de Peer Y."/>
            <person name="Liu Z.J."/>
        </authorList>
    </citation>
    <scope>NUCLEOTIDE SEQUENCE [LARGE SCALE GENOMIC DNA]</scope>
    <source>
        <strain evidence="2">Lor287</strain>
    </source>
</reference>
<comment type="caution">
    <text evidence="2">The sequence shown here is derived from an EMBL/GenBank/DDBJ whole genome shotgun (WGS) entry which is preliminary data.</text>
</comment>
<evidence type="ECO:0000313" key="3">
    <source>
        <dbReference type="Proteomes" id="UP001418222"/>
    </source>
</evidence>
<dbReference type="GO" id="GO:0006364">
    <property type="term" value="P:rRNA processing"/>
    <property type="evidence" value="ECO:0007669"/>
    <property type="project" value="TreeGrafter"/>
</dbReference>
<sequence length="469" mass="52077">MEQRFKTNLAEMEHWCSPGYSNLLPRKFGNVLALLPKVKGNEDSWCLTIQKILIAINSILTDVFQGFEEEKKFAEIMKMIVPSGKIPPPPLGGETLPEEVVIPIHSLLATVRRVLQVDGSFNEALFLLTTSMHHELLCAELPTLHVSSLDLLIAIIKSLRRLNSLRNGTFSTGNSCHTVSILRGFSLNIPESQIAFHKDKSILYNTYVTDLYGCCHLPYRATFQKNHRRKRKHGSLMSLECHNGDDIRIKNGSNKQQTPLSVQIAALKALEALLTVVIYTPGIEGSHGQGSVLSSQPSSPPPATSSRPVTTCRSTSSVVTTSFALTIDALQRPERQFIQQSLWSYPSASMPHSNDQSNSSHIHPPSTLCYLDSSASPGPSASPWCNLFSNVEYASLFRGSFLHLHGIRPYNLQHDPQIDSSDNVSMPPARVSITRLRQHLLLLFSPSPSPQQQFFILFKLPRRAAALLL</sequence>
<protein>
    <submittedName>
        <fullName evidence="2">Uncharacterized protein</fullName>
    </submittedName>
</protein>
<evidence type="ECO:0000256" key="1">
    <source>
        <dbReference type="SAM" id="MobiDB-lite"/>
    </source>
</evidence>
<feature type="region of interest" description="Disordered" evidence="1">
    <location>
        <begin position="288"/>
        <end position="312"/>
    </location>
</feature>
<organism evidence="2 3">
    <name type="scientific">Platanthera zijinensis</name>
    <dbReference type="NCBI Taxonomy" id="2320716"/>
    <lineage>
        <taxon>Eukaryota</taxon>
        <taxon>Viridiplantae</taxon>
        <taxon>Streptophyta</taxon>
        <taxon>Embryophyta</taxon>
        <taxon>Tracheophyta</taxon>
        <taxon>Spermatophyta</taxon>
        <taxon>Magnoliopsida</taxon>
        <taxon>Liliopsida</taxon>
        <taxon>Asparagales</taxon>
        <taxon>Orchidaceae</taxon>
        <taxon>Orchidoideae</taxon>
        <taxon>Orchideae</taxon>
        <taxon>Orchidinae</taxon>
        <taxon>Platanthera</taxon>
    </lineage>
</organism>
<evidence type="ECO:0000313" key="2">
    <source>
        <dbReference type="EMBL" id="KAK8930820.1"/>
    </source>
</evidence>
<dbReference type="EMBL" id="JBBWWQ010000014">
    <property type="protein sequence ID" value="KAK8930820.1"/>
    <property type="molecule type" value="Genomic_DNA"/>
</dbReference>